<evidence type="ECO:0000313" key="5">
    <source>
        <dbReference type="EMBL" id="GAA5143539.1"/>
    </source>
</evidence>
<dbReference type="Pfam" id="PF00941">
    <property type="entry name" value="FAD_binding_5"/>
    <property type="match status" value="1"/>
</dbReference>
<dbReference type="SUPFAM" id="SSF56176">
    <property type="entry name" value="FAD-binding/transporter-associated domain-like"/>
    <property type="match status" value="1"/>
</dbReference>
<organism evidence="5 6">
    <name type="scientific">Nocardioides marinquilinus</name>
    <dbReference type="NCBI Taxonomy" id="1210400"/>
    <lineage>
        <taxon>Bacteria</taxon>
        <taxon>Bacillati</taxon>
        <taxon>Actinomycetota</taxon>
        <taxon>Actinomycetes</taxon>
        <taxon>Propionibacteriales</taxon>
        <taxon>Nocardioidaceae</taxon>
        <taxon>Nocardioides</taxon>
    </lineage>
</organism>
<dbReference type="Gene3D" id="3.30.465.10">
    <property type="match status" value="1"/>
</dbReference>
<dbReference type="SUPFAM" id="SSF55447">
    <property type="entry name" value="CO dehydrogenase flavoprotein C-terminal domain-like"/>
    <property type="match status" value="1"/>
</dbReference>
<dbReference type="InterPro" id="IPR016167">
    <property type="entry name" value="FAD-bd_PCMH_sub1"/>
</dbReference>
<keyword evidence="3" id="KW-0560">Oxidoreductase</keyword>
<dbReference type="InterPro" id="IPR002346">
    <property type="entry name" value="Mopterin_DH_FAD-bd"/>
</dbReference>
<gene>
    <name evidence="5" type="ORF">GCM10023340_09140</name>
</gene>
<feature type="domain" description="FAD-binding PCMH-type" evidence="4">
    <location>
        <begin position="2"/>
        <end position="178"/>
    </location>
</feature>
<dbReference type="PANTHER" id="PTHR42659:SF2">
    <property type="entry name" value="XANTHINE DEHYDROGENASE SUBUNIT C-RELATED"/>
    <property type="match status" value="1"/>
</dbReference>
<dbReference type="Proteomes" id="UP001500221">
    <property type="component" value="Unassembled WGS sequence"/>
</dbReference>
<keyword evidence="1" id="KW-0285">Flavoprotein</keyword>
<dbReference type="EMBL" id="BAABKG010000001">
    <property type="protein sequence ID" value="GAA5143539.1"/>
    <property type="molecule type" value="Genomic_DNA"/>
</dbReference>
<evidence type="ECO:0000256" key="3">
    <source>
        <dbReference type="ARBA" id="ARBA00023002"/>
    </source>
</evidence>
<reference evidence="6" key="1">
    <citation type="journal article" date="2019" name="Int. J. Syst. Evol. Microbiol.">
        <title>The Global Catalogue of Microorganisms (GCM) 10K type strain sequencing project: providing services to taxonomists for standard genome sequencing and annotation.</title>
        <authorList>
            <consortium name="The Broad Institute Genomics Platform"/>
            <consortium name="The Broad Institute Genome Sequencing Center for Infectious Disease"/>
            <person name="Wu L."/>
            <person name="Ma J."/>
        </authorList>
    </citation>
    <scope>NUCLEOTIDE SEQUENCE [LARGE SCALE GENOMIC DNA]</scope>
    <source>
        <strain evidence="6">JCM 18459</strain>
    </source>
</reference>
<evidence type="ECO:0000313" key="6">
    <source>
        <dbReference type="Proteomes" id="UP001500221"/>
    </source>
</evidence>
<dbReference type="InterPro" id="IPR016166">
    <property type="entry name" value="FAD-bd_PCMH"/>
</dbReference>
<accession>A0ABP9PDX8</accession>
<dbReference type="Gene3D" id="3.30.43.10">
    <property type="entry name" value="Uridine Diphospho-n-acetylenolpyruvylglucosamine Reductase, domain 2"/>
    <property type="match status" value="1"/>
</dbReference>
<evidence type="ECO:0000259" key="4">
    <source>
        <dbReference type="PROSITE" id="PS51387"/>
    </source>
</evidence>
<evidence type="ECO:0000256" key="2">
    <source>
        <dbReference type="ARBA" id="ARBA00022827"/>
    </source>
</evidence>
<dbReference type="Pfam" id="PF03450">
    <property type="entry name" value="CO_deh_flav_C"/>
    <property type="match status" value="1"/>
</dbReference>
<sequence>MSVATEPLYLRPTSLEEAVAALAEHPGARPVAGGTDLMIQLRLGVGTAPSAVVDTADVLELHGVDPTPDGGLRIGAATPLRTLLGSPATARYPALAQACRLLGGPQIQAMASLGGNLANGSPAAETATPLLVHDAEVEVAGPGGRRTVALTDLWLGPRRTAVSADELIVAVTLPAPTSGTTSAYHRLELRRSVDIAVVSASVRLTLDAAGTVADARVAIGAAAPTPRRVPEAEALLVGATPRAAATAAGAAAREAASPIDDTRAGAAYRAAMVAEVTERAVHACTDDSREDT</sequence>
<keyword evidence="6" id="KW-1185">Reference proteome</keyword>
<dbReference type="InterPro" id="IPR051312">
    <property type="entry name" value="Diverse_Substr_Oxidored"/>
</dbReference>
<dbReference type="PANTHER" id="PTHR42659">
    <property type="entry name" value="XANTHINE DEHYDROGENASE SUBUNIT C-RELATED"/>
    <property type="match status" value="1"/>
</dbReference>
<dbReference type="PROSITE" id="PS51387">
    <property type="entry name" value="FAD_PCMH"/>
    <property type="match status" value="1"/>
</dbReference>
<dbReference type="InterPro" id="IPR036318">
    <property type="entry name" value="FAD-bd_PCMH-like_sf"/>
</dbReference>
<protein>
    <submittedName>
        <fullName evidence="5">Xanthine dehydrogenase family protein subunit M</fullName>
    </submittedName>
</protein>
<dbReference type="InterPro" id="IPR005107">
    <property type="entry name" value="CO_DH_flav_C"/>
</dbReference>
<dbReference type="Gene3D" id="3.30.390.50">
    <property type="entry name" value="CO dehydrogenase flavoprotein, C-terminal domain"/>
    <property type="match status" value="1"/>
</dbReference>
<dbReference type="RefSeq" id="WP_345454981.1">
    <property type="nucleotide sequence ID" value="NZ_BAABKG010000001.1"/>
</dbReference>
<comment type="caution">
    <text evidence="5">The sequence shown here is derived from an EMBL/GenBank/DDBJ whole genome shotgun (WGS) entry which is preliminary data.</text>
</comment>
<name>A0ABP9PDX8_9ACTN</name>
<keyword evidence="2" id="KW-0274">FAD</keyword>
<proteinExistence type="predicted"/>
<evidence type="ECO:0000256" key="1">
    <source>
        <dbReference type="ARBA" id="ARBA00022630"/>
    </source>
</evidence>
<dbReference type="InterPro" id="IPR036683">
    <property type="entry name" value="CO_DH_flav_C_dom_sf"/>
</dbReference>
<dbReference type="InterPro" id="IPR016169">
    <property type="entry name" value="FAD-bd_PCMH_sub2"/>
</dbReference>
<dbReference type="SMART" id="SM01092">
    <property type="entry name" value="CO_deh_flav_C"/>
    <property type="match status" value="1"/>
</dbReference>